<dbReference type="RefSeq" id="WP_256507092.1">
    <property type="nucleotide sequence ID" value="NZ_CP101740.1"/>
</dbReference>
<evidence type="ECO:0000256" key="8">
    <source>
        <dbReference type="ARBA" id="ARBA00023004"/>
    </source>
</evidence>
<keyword evidence="13" id="KW-1185">Reference proteome</keyword>
<dbReference type="PIRSF" id="PIRSF005572">
    <property type="entry name" value="NifS"/>
    <property type="match status" value="1"/>
</dbReference>
<dbReference type="EMBL" id="CP101740">
    <property type="protein sequence ID" value="UUL83249.1"/>
    <property type="molecule type" value="Genomic_DNA"/>
</dbReference>
<dbReference type="Gene3D" id="1.10.260.50">
    <property type="match status" value="1"/>
</dbReference>
<dbReference type="SUPFAM" id="SSF53383">
    <property type="entry name" value="PLP-dependent transferases"/>
    <property type="match status" value="1"/>
</dbReference>
<accession>A0ABY5LBZ4</accession>
<comment type="catalytic activity">
    <reaction evidence="10">
        <text>(sulfur carrier)-H + L-cysteine = (sulfur carrier)-SH + L-alanine</text>
        <dbReference type="Rhea" id="RHEA:43892"/>
        <dbReference type="Rhea" id="RHEA-COMP:14737"/>
        <dbReference type="Rhea" id="RHEA-COMP:14739"/>
        <dbReference type="ChEBI" id="CHEBI:29917"/>
        <dbReference type="ChEBI" id="CHEBI:35235"/>
        <dbReference type="ChEBI" id="CHEBI:57972"/>
        <dbReference type="ChEBI" id="CHEBI:64428"/>
        <dbReference type="EC" id="2.8.1.7"/>
    </reaction>
</comment>
<evidence type="ECO:0000256" key="7">
    <source>
        <dbReference type="ARBA" id="ARBA00022898"/>
    </source>
</evidence>
<proteinExistence type="inferred from homology"/>
<dbReference type="InterPro" id="IPR015424">
    <property type="entry name" value="PyrdxlP-dep_Trfase"/>
</dbReference>
<gene>
    <name evidence="12" type="ORF">NMP03_03180</name>
</gene>
<evidence type="ECO:0000313" key="12">
    <source>
        <dbReference type="EMBL" id="UUL83249.1"/>
    </source>
</evidence>
<keyword evidence="5" id="KW-0808">Transferase</keyword>
<evidence type="ECO:0000256" key="6">
    <source>
        <dbReference type="ARBA" id="ARBA00022723"/>
    </source>
</evidence>
<evidence type="ECO:0000256" key="5">
    <source>
        <dbReference type="ARBA" id="ARBA00022679"/>
    </source>
</evidence>
<evidence type="ECO:0000256" key="9">
    <source>
        <dbReference type="ARBA" id="ARBA00023014"/>
    </source>
</evidence>
<keyword evidence="9" id="KW-0411">Iron-sulfur</keyword>
<keyword evidence="7" id="KW-0663">Pyridoxal phosphate</keyword>
<evidence type="ECO:0000256" key="10">
    <source>
        <dbReference type="ARBA" id="ARBA00050776"/>
    </source>
</evidence>
<dbReference type="Gene3D" id="3.40.640.10">
    <property type="entry name" value="Type I PLP-dependent aspartate aminotransferase-like (Major domain)"/>
    <property type="match status" value="1"/>
</dbReference>
<dbReference type="Proteomes" id="UP001058533">
    <property type="component" value="Chromosome"/>
</dbReference>
<evidence type="ECO:0000259" key="11">
    <source>
        <dbReference type="Pfam" id="PF00266"/>
    </source>
</evidence>
<evidence type="ECO:0000256" key="3">
    <source>
        <dbReference type="ARBA" id="ARBA00006490"/>
    </source>
</evidence>
<comment type="cofactor">
    <cofactor evidence="1">
        <name>pyridoxal 5'-phosphate</name>
        <dbReference type="ChEBI" id="CHEBI:597326"/>
    </cofactor>
</comment>
<dbReference type="Pfam" id="PF00266">
    <property type="entry name" value="Aminotran_5"/>
    <property type="match status" value="1"/>
</dbReference>
<keyword evidence="6" id="KW-0479">Metal-binding</keyword>
<dbReference type="PANTHER" id="PTHR11601">
    <property type="entry name" value="CYSTEINE DESULFURYLASE FAMILY MEMBER"/>
    <property type="match status" value="1"/>
</dbReference>
<evidence type="ECO:0000313" key="13">
    <source>
        <dbReference type="Proteomes" id="UP001058533"/>
    </source>
</evidence>
<keyword evidence="8" id="KW-0408">Iron</keyword>
<feature type="domain" description="Aminotransferase class V" evidence="11">
    <location>
        <begin position="6"/>
        <end position="346"/>
    </location>
</feature>
<evidence type="ECO:0000256" key="1">
    <source>
        <dbReference type="ARBA" id="ARBA00001933"/>
    </source>
</evidence>
<dbReference type="InterPro" id="IPR015421">
    <property type="entry name" value="PyrdxlP-dep_Trfase_major"/>
</dbReference>
<comment type="similarity">
    <text evidence="3">Belongs to the class-V pyridoxal-phosphate-dependent aminotransferase family. NifS/IscS subfamily.</text>
</comment>
<protein>
    <recommendedName>
        <fullName evidence="4">Cysteine desulfurase</fullName>
    </recommendedName>
</protein>
<organism evidence="12 13">
    <name type="scientific">Sphingomonas qomolangmaensis</name>
    <dbReference type="NCBI Taxonomy" id="2918765"/>
    <lineage>
        <taxon>Bacteria</taxon>
        <taxon>Pseudomonadati</taxon>
        <taxon>Pseudomonadota</taxon>
        <taxon>Alphaproteobacteria</taxon>
        <taxon>Sphingomonadales</taxon>
        <taxon>Sphingomonadaceae</taxon>
        <taxon>Sphingomonas</taxon>
    </lineage>
</organism>
<dbReference type="Gene3D" id="3.90.1150.10">
    <property type="entry name" value="Aspartate Aminotransferase, domain 1"/>
    <property type="match status" value="1"/>
</dbReference>
<reference evidence="12" key="1">
    <citation type="submission" date="2022-07" db="EMBL/GenBank/DDBJ databases">
        <title>Sphingomonas sp. nov., a novel bacterium isolated from the north slope of the Mount Everest.</title>
        <authorList>
            <person name="Cui X."/>
            <person name="Liu Y."/>
        </authorList>
    </citation>
    <scope>NUCLEOTIDE SEQUENCE</scope>
    <source>
        <strain evidence="12">S5-59</strain>
    </source>
</reference>
<keyword evidence="12" id="KW-0032">Aminotransferase</keyword>
<name>A0ABY5LBZ4_9SPHN</name>
<dbReference type="InterPro" id="IPR000192">
    <property type="entry name" value="Aminotrans_V_dom"/>
</dbReference>
<comment type="function">
    <text evidence="2">Catalyzes the removal of elemental sulfur atoms from cysteine to produce alanine. Seems to participate in the biosynthesis of the nitrogenase metalloclusters by providing the inorganic sulfur required for the Fe-S core formation.</text>
</comment>
<dbReference type="GO" id="GO:0008483">
    <property type="term" value="F:transaminase activity"/>
    <property type="evidence" value="ECO:0007669"/>
    <property type="project" value="UniProtKB-KW"/>
</dbReference>
<dbReference type="InterPro" id="IPR016454">
    <property type="entry name" value="Cysteine_dSase"/>
</dbReference>
<evidence type="ECO:0000256" key="2">
    <source>
        <dbReference type="ARBA" id="ARBA00003120"/>
    </source>
</evidence>
<dbReference type="InterPro" id="IPR015422">
    <property type="entry name" value="PyrdxlP-dep_Trfase_small"/>
</dbReference>
<dbReference type="PANTHER" id="PTHR11601:SF34">
    <property type="entry name" value="CYSTEINE DESULFURASE"/>
    <property type="match status" value="1"/>
</dbReference>
<evidence type="ECO:0000256" key="4">
    <source>
        <dbReference type="ARBA" id="ARBA00013558"/>
    </source>
</evidence>
<sequence>MGDRLNLDHAATTPMVPAAAQALADSFARWANPSSPHAEGRASRAAIERARGRITAAYGWAGECIFTSGASEAIAIACTRANADAVLVSATEHEAVLRAVPDSERLPVLADGTLDRAALEAALARTPDRALVAVQWGNNETGVLQPLAEIARIVHAAGGLLLADAAQMPVGWDDHDLPQDHADFIAISGHKRGGPIGIGALLVRDLTTLHPSGGQERGYRGGTENMPGAVAFQAALDTPEDLIYMADLRDHLDVLIAEAGGDPIASTAERRTPLIGAYRMPGVAAATQLIRFDLAGIAVSAGAACSSGSMRPSHVLAQMGIAAADAGEVIRVSFGRETGADDIARFVAAWREIAGELRAQPSAPDQRL</sequence>